<evidence type="ECO:0000256" key="3">
    <source>
        <dbReference type="ARBA" id="ARBA00023163"/>
    </source>
</evidence>
<dbReference type="InterPro" id="IPR009057">
    <property type="entry name" value="Homeodomain-like_sf"/>
</dbReference>
<dbReference type="SUPFAM" id="SSF46689">
    <property type="entry name" value="Homeodomain-like"/>
    <property type="match status" value="1"/>
</dbReference>
<dbReference type="Pfam" id="PF00440">
    <property type="entry name" value="TetR_N"/>
    <property type="match status" value="1"/>
</dbReference>
<dbReference type="PANTHER" id="PTHR47506:SF1">
    <property type="entry name" value="HTH-TYPE TRANSCRIPTIONAL REGULATOR YJDC"/>
    <property type="match status" value="1"/>
</dbReference>
<dbReference type="InterPro" id="IPR001647">
    <property type="entry name" value="HTH_TetR"/>
</dbReference>
<dbReference type="EMBL" id="JAVXZY010000009">
    <property type="protein sequence ID" value="MDT9001466.1"/>
    <property type="molecule type" value="Genomic_DNA"/>
</dbReference>
<evidence type="ECO:0000256" key="2">
    <source>
        <dbReference type="ARBA" id="ARBA00023125"/>
    </source>
</evidence>
<keyword evidence="3" id="KW-0804">Transcription</keyword>
<name>A0ABU3PFZ6_9BURK</name>
<dbReference type="PRINTS" id="PR00455">
    <property type="entry name" value="HTHTETR"/>
</dbReference>
<keyword evidence="7" id="KW-1185">Reference proteome</keyword>
<evidence type="ECO:0000313" key="7">
    <source>
        <dbReference type="Proteomes" id="UP001246372"/>
    </source>
</evidence>
<comment type="caution">
    <text evidence="6">The sequence shown here is derived from an EMBL/GenBank/DDBJ whole genome shotgun (WGS) entry which is preliminary data.</text>
</comment>
<dbReference type="InterPro" id="IPR011075">
    <property type="entry name" value="TetR_C"/>
</dbReference>
<dbReference type="PROSITE" id="PS50977">
    <property type="entry name" value="HTH_TETR_2"/>
    <property type="match status" value="1"/>
</dbReference>
<evidence type="ECO:0000256" key="1">
    <source>
        <dbReference type="ARBA" id="ARBA00023015"/>
    </source>
</evidence>
<dbReference type="SUPFAM" id="SSF48498">
    <property type="entry name" value="Tetracyclin repressor-like, C-terminal domain"/>
    <property type="match status" value="1"/>
</dbReference>
<dbReference type="Gene3D" id="1.10.357.10">
    <property type="entry name" value="Tetracycline Repressor, domain 2"/>
    <property type="match status" value="1"/>
</dbReference>
<feature type="DNA-binding region" description="H-T-H motif" evidence="4">
    <location>
        <begin position="33"/>
        <end position="52"/>
    </location>
</feature>
<keyword evidence="1" id="KW-0805">Transcription regulation</keyword>
<dbReference type="Pfam" id="PF16925">
    <property type="entry name" value="TetR_C_13"/>
    <property type="match status" value="1"/>
</dbReference>
<evidence type="ECO:0000259" key="5">
    <source>
        <dbReference type="PROSITE" id="PS50977"/>
    </source>
</evidence>
<protein>
    <submittedName>
        <fullName evidence="6">TetR/AcrR family transcriptional regulator</fullName>
    </submittedName>
</protein>
<sequence length="196" mass="21246">MSSKHFSELGDSASRVLDAAEGLIQQQGYNGFSYDDVARLVGIKKPSIHHHFATKAELAAVVAQRYTHRFRSELLIIEGRHAKATDRLLAYAALFEQRYTQDRGLCVCGMLGAEAASLAEPVAAEVQLFFRSNLDWLAAVIKEGQQQGLLRSSVKPAALAEAWHSAMQGAMVLGRGLQSDRGPAQVAKSLLATLLA</sequence>
<reference evidence="6" key="1">
    <citation type="submission" date="2023-09" db="EMBL/GenBank/DDBJ databases">
        <title>Paucibacter sp. APW11 Genome sequencing and assembly.</title>
        <authorList>
            <person name="Kim I."/>
        </authorList>
    </citation>
    <scope>NUCLEOTIDE SEQUENCE</scope>
    <source>
        <strain evidence="6">APW11</strain>
    </source>
</reference>
<organism evidence="6 7">
    <name type="scientific">Roseateles aquae</name>
    <dbReference type="NCBI Taxonomy" id="3077235"/>
    <lineage>
        <taxon>Bacteria</taxon>
        <taxon>Pseudomonadati</taxon>
        <taxon>Pseudomonadota</taxon>
        <taxon>Betaproteobacteria</taxon>
        <taxon>Burkholderiales</taxon>
        <taxon>Sphaerotilaceae</taxon>
        <taxon>Roseateles</taxon>
    </lineage>
</organism>
<keyword evidence="2 4" id="KW-0238">DNA-binding</keyword>
<dbReference type="PANTHER" id="PTHR47506">
    <property type="entry name" value="TRANSCRIPTIONAL REGULATORY PROTEIN"/>
    <property type="match status" value="1"/>
</dbReference>
<dbReference type="RefSeq" id="WP_315652351.1">
    <property type="nucleotide sequence ID" value="NZ_JAVXZY010000009.1"/>
</dbReference>
<dbReference type="InterPro" id="IPR036271">
    <property type="entry name" value="Tet_transcr_reg_TetR-rel_C_sf"/>
</dbReference>
<dbReference type="Proteomes" id="UP001246372">
    <property type="component" value="Unassembled WGS sequence"/>
</dbReference>
<proteinExistence type="predicted"/>
<evidence type="ECO:0000256" key="4">
    <source>
        <dbReference type="PROSITE-ProRule" id="PRU00335"/>
    </source>
</evidence>
<evidence type="ECO:0000313" key="6">
    <source>
        <dbReference type="EMBL" id="MDT9001466.1"/>
    </source>
</evidence>
<gene>
    <name evidence="6" type="ORF">RQP53_19475</name>
</gene>
<feature type="domain" description="HTH tetR-type" evidence="5">
    <location>
        <begin position="10"/>
        <end position="70"/>
    </location>
</feature>
<accession>A0ABU3PFZ6</accession>